<dbReference type="EMBL" id="JAAGNN010000004">
    <property type="protein sequence ID" value="KAF4089951.1"/>
    <property type="molecule type" value="Genomic_DNA"/>
</dbReference>
<dbReference type="AlphaFoldDB" id="A0A7J6B799"/>
<dbReference type="Proteomes" id="UP000593565">
    <property type="component" value="Unassembled WGS sequence"/>
</dbReference>
<comment type="caution">
    <text evidence="1">The sequence shown here is derived from an EMBL/GenBank/DDBJ whole genome shotgun (WGS) entry which is preliminary data.</text>
</comment>
<accession>A0A7J6B799</accession>
<sequence length="53" mass="5893">MLIMHVFGLGEETGELGGNPRSTTVNERREVRHGLPLNIGRLSVPRPGTWIQL</sequence>
<name>A0A7J6B799_AMEME</name>
<keyword evidence="2" id="KW-1185">Reference proteome</keyword>
<evidence type="ECO:0000313" key="1">
    <source>
        <dbReference type="EMBL" id="KAF4089951.1"/>
    </source>
</evidence>
<proteinExistence type="predicted"/>
<gene>
    <name evidence="1" type="ORF">AMELA_G00044030</name>
</gene>
<feature type="non-terminal residue" evidence="1">
    <location>
        <position position="1"/>
    </location>
</feature>
<protein>
    <submittedName>
        <fullName evidence="1">Uncharacterized protein</fullName>
    </submittedName>
</protein>
<organism evidence="1 2">
    <name type="scientific">Ameiurus melas</name>
    <name type="common">Black bullhead</name>
    <name type="synonym">Silurus melas</name>
    <dbReference type="NCBI Taxonomy" id="219545"/>
    <lineage>
        <taxon>Eukaryota</taxon>
        <taxon>Metazoa</taxon>
        <taxon>Chordata</taxon>
        <taxon>Craniata</taxon>
        <taxon>Vertebrata</taxon>
        <taxon>Euteleostomi</taxon>
        <taxon>Actinopterygii</taxon>
        <taxon>Neopterygii</taxon>
        <taxon>Teleostei</taxon>
        <taxon>Ostariophysi</taxon>
        <taxon>Siluriformes</taxon>
        <taxon>Ictaluridae</taxon>
        <taxon>Ameiurus</taxon>
    </lineage>
</organism>
<reference evidence="1 2" key="1">
    <citation type="submission" date="2020-02" db="EMBL/GenBank/DDBJ databases">
        <title>A chromosome-scale genome assembly of the black bullhead catfish (Ameiurus melas).</title>
        <authorList>
            <person name="Wen M."/>
            <person name="Zham M."/>
            <person name="Cabau C."/>
            <person name="Klopp C."/>
            <person name="Donnadieu C."/>
            <person name="Roques C."/>
            <person name="Bouchez O."/>
            <person name="Lampietro C."/>
            <person name="Jouanno E."/>
            <person name="Herpin A."/>
            <person name="Louis A."/>
            <person name="Berthelot C."/>
            <person name="Parey E."/>
            <person name="Roest-Crollius H."/>
            <person name="Braasch I."/>
            <person name="Postlethwait J."/>
            <person name="Robinson-Rechavi M."/>
            <person name="Echchiki A."/>
            <person name="Begum T."/>
            <person name="Montfort J."/>
            <person name="Schartl M."/>
            <person name="Bobe J."/>
            <person name="Guiguen Y."/>
        </authorList>
    </citation>
    <scope>NUCLEOTIDE SEQUENCE [LARGE SCALE GENOMIC DNA]</scope>
    <source>
        <strain evidence="1">M_S1</strain>
        <tissue evidence="1">Blood</tissue>
    </source>
</reference>
<evidence type="ECO:0000313" key="2">
    <source>
        <dbReference type="Proteomes" id="UP000593565"/>
    </source>
</evidence>